<dbReference type="Proteomes" id="UP001216510">
    <property type="component" value="Chromosome"/>
</dbReference>
<dbReference type="EMBL" id="CP119083">
    <property type="protein sequence ID" value="WEF34854.1"/>
    <property type="molecule type" value="Genomic_DNA"/>
</dbReference>
<proteinExistence type="predicted"/>
<organism evidence="2 3">
    <name type="scientific">Pseudoduganella chitinolytica</name>
    <dbReference type="NCBI Taxonomy" id="34070"/>
    <lineage>
        <taxon>Bacteria</taxon>
        <taxon>Pseudomonadati</taxon>
        <taxon>Pseudomonadota</taxon>
        <taxon>Betaproteobacteria</taxon>
        <taxon>Burkholderiales</taxon>
        <taxon>Oxalobacteraceae</taxon>
        <taxon>Telluria group</taxon>
        <taxon>Pseudoduganella</taxon>
    </lineage>
</organism>
<feature type="region of interest" description="Disordered" evidence="1">
    <location>
        <begin position="73"/>
        <end position="108"/>
    </location>
</feature>
<protein>
    <submittedName>
        <fullName evidence="2">Uncharacterized protein</fullName>
    </submittedName>
</protein>
<gene>
    <name evidence="2" type="ORF">PX653_08860</name>
</gene>
<evidence type="ECO:0000313" key="3">
    <source>
        <dbReference type="Proteomes" id="UP001216510"/>
    </source>
</evidence>
<keyword evidence="3" id="KW-1185">Reference proteome</keyword>
<name>A0ABY8BKQ7_9BURK</name>
<accession>A0ABY8BKQ7</accession>
<evidence type="ECO:0000313" key="2">
    <source>
        <dbReference type="EMBL" id="WEF34854.1"/>
    </source>
</evidence>
<dbReference type="RefSeq" id="WP_277417525.1">
    <property type="nucleotide sequence ID" value="NZ_CP119083.1"/>
</dbReference>
<reference evidence="2 3" key="1">
    <citation type="submission" date="2023-02" db="EMBL/GenBank/DDBJ databases">
        <title>Gemone sequence of Telluria chitinolytica ACM 3522T.</title>
        <authorList>
            <person name="Frediansyah A."/>
            <person name="Miess H."/>
            <person name="Gross H."/>
        </authorList>
    </citation>
    <scope>NUCLEOTIDE SEQUENCE [LARGE SCALE GENOMIC DNA]</scope>
    <source>
        <strain evidence="2 3">ACM 3522</strain>
    </source>
</reference>
<sequence>MLRASGPSTKPRSFGLSLAGGAEALQEAEQQQGAKQMQSLQARLYGVQLQDAESDLKNQEALRERAKALQEFYRSRGATPGGQAERDASGVAPAVGSREQPGGVPVAPGSGAGGGLGASLFRQRLAESQALRAAGFGQEADAAEAAALKLQPKVKELKQVQAGGKVMYAPIFEDGTPGEPIPYEAAVELARANTGGSTDLYNPITGATVRSMRNTASPDAVLSASTARRGQDMADRRAAEAQEFQRSTSKVPAGYRMLSDGSMQAIPGGPADPRAGKEGLQRTQDARDVLSLLDEALPLLKTATSSYGGPRWIRWGEW</sequence>
<evidence type="ECO:0000256" key="1">
    <source>
        <dbReference type="SAM" id="MobiDB-lite"/>
    </source>
</evidence>
<feature type="region of interest" description="Disordered" evidence="1">
    <location>
        <begin position="259"/>
        <end position="282"/>
    </location>
</feature>